<proteinExistence type="predicted"/>
<dbReference type="Proteomes" id="UP001150641">
    <property type="component" value="Unassembled WGS sequence"/>
</dbReference>
<comment type="caution">
    <text evidence="1">The sequence shown here is derived from an EMBL/GenBank/DDBJ whole genome shotgun (WGS) entry which is preliminary data.</text>
</comment>
<organism evidence="1 2">
    <name type="scientific">Dryocola boscaweniae</name>
    <dbReference type="NCBI Taxonomy" id="2925397"/>
    <lineage>
        <taxon>Bacteria</taxon>
        <taxon>Pseudomonadati</taxon>
        <taxon>Pseudomonadota</taxon>
        <taxon>Gammaproteobacteria</taxon>
        <taxon>Enterobacterales</taxon>
        <taxon>Enterobacteriaceae</taxon>
        <taxon>Dryocola</taxon>
    </lineage>
</organism>
<accession>A0A9X3ANC4</accession>
<name>A0A9X3ANC4_9ENTR</name>
<gene>
    <name evidence="1" type="ORF">MUA00_12185</name>
</gene>
<keyword evidence="2" id="KW-1185">Reference proteome</keyword>
<evidence type="ECO:0000313" key="1">
    <source>
        <dbReference type="EMBL" id="MCT4702547.1"/>
    </source>
</evidence>
<protein>
    <submittedName>
        <fullName evidence="1">Uncharacterized protein</fullName>
    </submittedName>
</protein>
<dbReference type="EMBL" id="JALHAP010000078">
    <property type="protein sequence ID" value="MCT4702547.1"/>
    <property type="molecule type" value="Genomic_DNA"/>
</dbReference>
<dbReference type="AlphaFoldDB" id="A0A9X3ANC4"/>
<dbReference type="RefSeq" id="WP_271123304.1">
    <property type="nucleotide sequence ID" value="NZ_JALHAN010000065.1"/>
</dbReference>
<reference evidence="1" key="1">
    <citation type="submission" date="2022-03" db="EMBL/GenBank/DDBJ databases">
        <title>Proposal of a novel genus Dryocolo and two novel species.</title>
        <authorList>
            <person name="Maddock D.W."/>
            <person name="Brady C.L."/>
            <person name="Denman S."/>
            <person name="Arnold D."/>
        </authorList>
    </citation>
    <scope>NUCLEOTIDE SEQUENCE</scope>
    <source>
        <strain evidence="1">H6W4</strain>
    </source>
</reference>
<evidence type="ECO:0000313" key="2">
    <source>
        <dbReference type="Proteomes" id="UP001150641"/>
    </source>
</evidence>
<sequence length="84" mass="9587">MKNYIFYSNDIAVNVYEKKDLSAALKEQLKSEGFQKMPFETKAQDEAAAIDIMLEHFKANTAALEEYTKDYCIPAAIFSAIYFS</sequence>